<keyword evidence="3" id="KW-1185">Reference proteome</keyword>
<evidence type="ECO:0000313" key="2">
    <source>
        <dbReference type="EMBL" id="TNN61226.1"/>
    </source>
</evidence>
<dbReference type="Proteomes" id="UP000314294">
    <property type="component" value="Unassembled WGS sequence"/>
</dbReference>
<accession>A0A4Z2H659</accession>
<proteinExistence type="predicted"/>
<reference evidence="2 3" key="1">
    <citation type="submission" date="2019-03" db="EMBL/GenBank/DDBJ databases">
        <title>First draft genome of Liparis tanakae, snailfish: a comprehensive survey of snailfish specific genes.</title>
        <authorList>
            <person name="Kim W."/>
            <person name="Song I."/>
            <person name="Jeong J.-H."/>
            <person name="Kim D."/>
            <person name="Kim S."/>
            <person name="Ryu S."/>
            <person name="Song J.Y."/>
            <person name="Lee S.K."/>
        </authorList>
    </citation>
    <scope>NUCLEOTIDE SEQUENCE [LARGE SCALE GENOMIC DNA]</scope>
    <source>
        <tissue evidence="2">Muscle</tissue>
    </source>
</reference>
<feature type="region of interest" description="Disordered" evidence="1">
    <location>
        <begin position="96"/>
        <end position="115"/>
    </location>
</feature>
<sequence>MHIYPEYISEAECVDLDIAGNVYADFSLVFTTPGAKSNFEKRSSPTRLWRPPNHRVFLLLTSEVLPNAGGKADMDTLSEPLMCFSRRPGPDEILEAFQKEPGGPRRPIKISRLFQ</sequence>
<protein>
    <submittedName>
        <fullName evidence="2">Uncharacterized protein</fullName>
    </submittedName>
</protein>
<dbReference type="AlphaFoldDB" id="A0A4Z2H659"/>
<organism evidence="2 3">
    <name type="scientific">Liparis tanakae</name>
    <name type="common">Tanaka's snailfish</name>
    <dbReference type="NCBI Taxonomy" id="230148"/>
    <lineage>
        <taxon>Eukaryota</taxon>
        <taxon>Metazoa</taxon>
        <taxon>Chordata</taxon>
        <taxon>Craniata</taxon>
        <taxon>Vertebrata</taxon>
        <taxon>Euteleostomi</taxon>
        <taxon>Actinopterygii</taxon>
        <taxon>Neopterygii</taxon>
        <taxon>Teleostei</taxon>
        <taxon>Neoteleostei</taxon>
        <taxon>Acanthomorphata</taxon>
        <taxon>Eupercaria</taxon>
        <taxon>Perciformes</taxon>
        <taxon>Cottioidei</taxon>
        <taxon>Cottales</taxon>
        <taxon>Liparidae</taxon>
        <taxon>Liparis</taxon>
    </lineage>
</organism>
<evidence type="ECO:0000256" key="1">
    <source>
        <dbReference type="SAM" id="MobiDB-lite"/>
    </source>
</evidence>
<dbReference type="EMBL" id="SRLO01000319">
    <property type="protein sequence ID" value="TNN61226.1"/>
    <property type="molecule type" value="Genomic_DNA"/>
</dbReference>
<comment type="caution">
    <text evidence="2">The sequence shown here is derived from an EMBL/GenBank/DDBJ whole genome shotgun (WGS) entry which is preliminary data.</text>
</comment>
<evidence type="ECO:0000313" key="3">
    <source>
        <dbReference type="Proteomes" id="UP000314294"/>
    </source>
</evidence>
<gene>
    <name evidence="2" type="ORF">EYF80_028521</name>
</gene>
<name>A0A4Z2H659_9TELE</name>